<dbReference type="InterPro" id="IPR022310">
    <property type="entry name" value="NAD/GMP_synthase"/>
</dbReference>
<comment type="catalytic activity">
    <reaction evidence="7">
        <text>deamido-NAD(+) + NH4(+) + ATP = AMP + diphosphate + NAD(+) + H(+)</text>
        <dbReference type="Rhea" id="RHEA:21188"/>
        <dbReference type="ChEBI" id="CHEBI:15378"/>
        <dbReference type="ChEBI" id="CHEBI:28938"/>
        <dbReference type="ChEBI" id="CHEBI:30616"/>
        <dbReference type="ChEBI" id="CHEBI:33019"/>
        <dbReference type="ChEBI" id="CHEBI:57540"/>
        <dbReference type="ChEBI" id="CHEBI:58437"/>
        <dbReference type="ChEBI" id="CHEBI:456215"/>
        <dbReference type="EC" id="6.3.1.5"/>
    </reaction>
</comment>
<evidence type="ECO:0000259" key="8">
    <source>
        <dbReference type="Pfam" id="PF02540"/>
    </source>
</evidence>
<keyword evidence="3 6" id="KW-0547">Nucleotide-binding</keyword>
<evidence type="ECO:0000256" key="4">
    <source>
        <dbReference type="ARBA" id="ARBA00022840"/>
    </source>
</evidence>
<keyword evidence="5 6" id="KW-0520">NAD</keyword>
<evidence type="ECO:0000256" key="7">
    <source>
        <dbReference type="RuleBase" id="RU003812"/>
    </source>
</evidence>
<feature type="domain" description="NAD/GMP synthase" evidence="8">
    <location>
        <begin position="21"/>
        <end position="104"/>
    </location>
</feature>
<dbReference type="EMBL" id="QNBE01000049">
    <property type="protein sequence ID" value="RKX70153.1"/>
    <property type="molecule type" value="Genomic_DNA"/>
</dbReference>
<evidence type="ECO:0000313" key="10">
    <source>
        <dbReference type="Proteomes" id="UP000268469"/>
    </source>
</evidence>
<dbReference type="EC" id="6.3.1.5" evidence="7"/>
<dbReference type="NCBIfam" id="TIGR00552">
    <property type="entry name" value="nadE"/>
    <property type="match status" value="1"/>
</dbReference>
<evidence type="ECO:0000256" key="1">
    <source>
        <dbReference type="ARBA" id="ARBA00004790"/>
    </source>
</evidence>
<feature type="domain" description="NAD/GMP synthase" evidence="8">
    <location>
        <begin position="160"/>
        <end position="276"/>
    </location>
</feature>
<dbReference type="GO" id="GO:0008795">
    <property type="term" value="F:NAD+ synthase activity"/>
    <property type="evidence" value="ECO:0007669"/>
    <property type="project" value="UniProtKB-EC"/>
</dbReference>
<dbReference type="CDD" id="cd00553">
    <property type="entry name" value="NAD_synthase"/>
    <property type="match status" value="1"/>
</dbReference>
<sequence>MIGHLRSGSAGSGRRGICVADRLIRYIQSRIKELGRNGAVIGVSGGIDSAVVLHLCLQALGRERILALILPEYDSDPASIRLARRICHGIPFQVIPIGPILKKMGIYRYFQILPFQNRLPYRMKSGYVRNVFKKVSKDLYLKFLTNNLPSEIKMVTAYLRAKNRIRMAILYQKAEELDYAVVGTINRTEYLLGLFVPFGDGAADLMPLLPFYKSEIFQIAEELGIDPEIRSRRPTPDLIPGLSDEEIIGLSYEEIDNGLAVIEGREKQKINDEKLNYIRSIYERAEPIRRSFPPVAEEILE</sequence>
<dbReference type="SUPFAM" id="SSF52402">
    <property type="entry name" value="Adenine nucleotide alpha hydrolases-like"/>
    <property type="match status" value="1"/>
</dbReference>
<evidence type="ECO:0000256" key="3">
    <source>
        <dbReference type="ARBA" id="ARBA00022741"/>
    </source>
</evidence>
<dbReference type="Gene3D" id="3.40.50.620">
    <property type="entry name" value="HUPs"/>
    <property type="match status" value="1"/>
</dbReference>
<dbReference type="Pfam" id="PF02540">
    <property type="entry name" value="NAD_synthase"/>
    <property type="match status" value="2"/>
</dbReference>
<keyword evidence="4 6" id="KW-0067">ATP-binding</keyword>
<evidence type="ECO:0000256" key="6">
    <source>
        <dbReference type="RuleBase" id="RU003811"/>
    </source>
</evidence>
<accession>A0A660SHN1</accession>
<evidence type="ECO:0000313" key="9">
    <source>
        <dbReference type="EMBL" id="RKX70153.1"/>
    </source>
</evidence>
<dbReference type="GO" id="GO:0009435">
    <property type="term" value="P:NAD+ biosynthetic process"/>
    <property type="evidence" value="ECO:0007669"/>
    <property type="project" value="UniProtKB-UniPathway"/>
</dbReference>
<dbReference type="PANTHER" id="PTHR23090">
    <property type="entry name" value="NH 3 /GLUTAMINE-DEPENDENT NAD + SYNTHETASE"/>
    <property type="match status" value="1"/>
</dbReference>
<comment type="similarity">
    <text evidence="6">Belongs to the NAD synthetase family.</text>
</comment>
<comment type="caution">
    <text evidence="9">The sequence shown here is derived from an EMBL/GenBank/DDBJ whole genome shotgun (WGS) entry which is preliminary data.</text>
</comment>
<dbReference type="Proteomes" id="UP000268469">
    <property type="component" value="Unassembled WGS sequence"/>
</dbReference>
<organism evidence="9 10">
    <name type="scientific">candidate division WOR-3 bacterium</name>
    <dbReference type="NCBI Taxonomy" id="2052148"/>
    <lineage>
        <taxon>Bacteria</taxon>
        <taxon>Bacteria division WOR-3</taxon>
    </lineage>
</organism>
<evidence type="ECO:0000256" key="5">
    <source>
        <dbReference type="ARBA" id="ARBA00023027"/>
    </source>
</evidence>
<dbReference type="InterPro" id="IPR014729">
    <property type="entry name" value="Rossmann-like_a/b/a_fold"/>
</dbReference>
<name>A0A660SHN1_UNCW3</name>
<dbReference type="GO" id="GO:0005524">
    <property type="term" value="F:ATP binding"/>
    <property type="evidence" value="ECO:0007669"/>
    <property type="project" value="UniProtKB-KW"/>
</dbReference>
<dbReference type="UniPathway" id="UPA00253"/>
<reference evidence="9 10" key="1">
    <citation type="submission" date="2018-06" db="EMBL/GenBank/DDBJ databases">
        <title>Extensive metabolic versatility and redundancy in microbially diverse, dynamic hydrothermal sediments.</title>
        <authorList>
            <person name="Dombrowski N."/>
            <person name="Teske A."/>
            <person name="Baker B.J."/>
        </authorList>
    </citation>
    <scope>NUCLEOTIDE SEQUENCE [LARGE SCALE GENOMIC DNA]</scope>
    <source>
        <strain evidence="9">B36_G15</strain>
    </source>
</reference>
<comment type="pathway">
    <text evidence="1">Cofactor biosynthesis; NAD(+) biosynthesis.</text>
</comment>
<dbReference type="AlphaFoldDB" id="A0A660SHN1"/>
<dbReference type="GO" id="GO:0005737">
    <property type="term" value="C:cytoplasm"/>
    <property type="evidence" value="ECO:0007669"/>
    <property type="project" value="InterPro"/>
</dbReference>
<dbReference type="GO" id="GO:0004359">
    <property type="term" value="F:glutaminase activity"/>
    <property type="evidence" value="ECO:0007669"/>
    <property type="project" value="InterPro"/>
</dbReference>
<dbReference type="InterPro" id="IPR003694">
    <property type="entry name" value="NAD_synthase"/>
</dbReference>
<protein>
    <recommendedName>
        <fullName evidence="7">NH(3)-dependent NAD(+) synthetase</fullName>
        <ecNumber evidence="7">6.3.1.5</ecNumber>
    </recommendedName>
</protein>
<evidence type="ECO:0000256" key="2">
    <source>
        <dbReference type="ARBA" id="ARBA00022598"/>
    </source>
</evidence>
<proteinExistence type="inferred from homology"/>
<gene>
    <name evidence="9" type="primary">nadE</name>
    <name evidence="9" type="ORF">DRP53_05930</name>
</gene>
<keyword evidence="2 6" id="KW-0436">Ligase</keyword>
<dbReference type="GO" id="GO:0003952">
    <property type="term" value="F:NAD+ synthase (glutamine-hydrolyzing) activity"/>
    <property type="evidence" value="ECO:0007669"/>
    <property type="project" value="InterPro"/>
</dbReference>
<dbReference type="PANTHER" id="PTHR23090:SF9">
    <property type="entry name" value="GLUTAMINE-DEPENDENT NAD(+) SYNTHETASE"/>
    <property type="match status" value="1"/>
</dbReference>